<gene>
    <name evidence="4" type="ORF">GMPD_36520</name>
</gene>
<dbReference type="GO" id="GO:0090313">
    <property type="term" value="P:regulation of protein targeting to membrane"/>
    <property type="evidence" value="ECO:0007669"/>
    <property type="project" value="TreeGrafter"/>
</dbReference>
<evidence type="ECO:0000313" key="5">
    <source>
        <dbReference type="Proteomes" id="UP000568888"/>
    </source>
</evidence>
<evidence type="ECO:0000256" key="2">
    <source>
        <dbReference type="SAM" id="Phobius"/>
    </source>
</evidence>
<dbReference type="AlphaFoldDB" id="A0A6V8N1U3"/>
<name>A0A6V8N1U3_9BACT</name>
<evidence type="ECO:0000259" key="3">
    <source>
        <dbReference type="Pfam" id="PF05170"/>
    </source>
</evidence>
<sequence>MREVGGRDLIPEGPVRILAYIGAGLLGVCLLAFILLQIYLATPLPARQISHLVTSTLNQQFTVQRVSLSGRTLVLGGVRLMNPKGFAGPDLVAAETVAVRPQWLGLLRGKRRFDLIAVDGGSINLQKNGAGAWNFSDLQRRLAARKPAKPAPETVIGKLVVRKGALTVQGEGVRGVDVKLYNLTSGGSRNAQVELAFEDAGHNRYQLQGTARPGDQAAVDLTLSAPILSLRKVATLLKLKNPQPLEKAVGSLTVNAVLAKGELRSSGSFRFRDVLLPAARGSYPIAGTLQFNGSYTLAEDRVDLNDATLAIEKVAQLHAEGSLTGVSKERRYALLFGVDQVDLALLNVLLNEEARRGLLLAGKLRCESLRLEGTGTGGVESAAGLLLLQDGSLTRKGELLVTGLSGKAALSRKGQGVAAVGTLSATPGAGGAIIETLHLPFDVTLSSHLKPVTMESRGFGFRVFGVPAEGDLSYDLQRPEPLSATLRLAQAKLSALNPFLKRYDLQATAGTGSGTVTLTGKGAQDLKLSGRIGLAGFAGMRGKEPVAVKDGAVSIGLRQQGGHRQAAGQAQLAGVTVGSQHGDARFGYRVEDDKVTLDGVQARLGTTRLVANRVAGRLPPPGTPAGQTPLFLELEGGALRQGDLELAGLSGRVQGRLVTAGTEKWLEGSADLSSPAVTMNSKQLGGAVLQASFAKAGGRAQLNGTLLGGKLAAEATFRPFAAESGVAFKASLQDGSATQAASLLPRSATVRPTGGHFDLRASGTYSGKKGLECRFDTKGRGLALAKGGKNALTGASLFLSGSYAGGNLAIGEGLFSPGKGVALRARGQVAAAFTPKRRGTISIALPDTRVEELIDATANLLPPALQEATLKGALAANATLELRDGRQFLEGGIDLRGGSIESPPQKLTVADINGRIPVSLDLSGKSAPQPKESREFSRANYQRVLGELRALPSAGEQLTVGKTVFGTLELGKLTLQLRAAQGLMEIAPLRTTLYDGVMLGTGYLAVREKMTYRADLLVNGVSLKRLCRSIPSVQGYISGRVDGVISVRGMGGGVAGMTGFIDLWAREGGGEKMLVSKEFLQRLAKQKLSGFFLSRDRDYDEAEIKATLQEGDLTFNTLKIVNTNFFGVKDLNVNIAPTQNRIALDHLLESIKEAAVRGTPATGEAPAEKTPAKPEPVPEFKWEE</sequence>
<dbReference type="Proteomes" id="UP000568888">
    <property type="component" value="Unassembled WGS sequence"/>
</dbReference>
<evidence type="ECO:0000313" key="4">
    <source>
        <dbReference type="EMBL" id="GFO65733.1"/>
    </source>
</evidence>
<keyword evidence="2" id="KW-0812">Transmembrane</keyword>
<proteinExistence type="predicted"/>
<evidence type="ECO:0000256" key="1">
    <source>
        <dbReference type="SAM" id="MobiDB-lite"/>
    </source>
</evidence>
<feature type="region of interest" description="Disordered" evidence="1">
    <location>
        <begin position="1157"/>
        <end position="1184"/>
    </location>
</feature>
<keyword evidence="2" id="KW-1133">Transmembrane helix</keyword>
<feature type="transmembrane region" description="Helical" evidence="2">
    <location>
        <begin position="17"/>
        <end position="40"/>
    </location>
</feature>
<accession>A0A6V8N1U3</accession>
<organism evidence="4 5">
    <name type="scientific">Geomonas paludis</name>
    <dbReference type="NCBI Taxonomy" id="2740185"/>
    <lineage>
        <taxon>Bacteria</taxon>
        <taxon>Pseudomonadati</taxon>
        <taxon>Thermodesulfobacteriota</taxon>
        <taxon>Desulfuromonadia</taxon>
        <taxon>Geobacterales</taxon>
        <taxon>Geobacteraceae</taxon>
        <taxon>Geomonas</taxon>
    </lineage>
</organism>
<dbReference type="Pfam" id="PF05359">
    <property type="entry name" value="DUF748"/>
    <property type="match status" value="1"/>
</dbReference>
<dbReference type="EMBL" id="BLXY01000012">
    <property type="protein sequence ID" value="GFO65733.1"/>
    <property type="molecule type" value="Genomic_DNA"/>
</dbReference>
<dbReference type="Pfam" id="PF05170">
    <property type="entry name" value="AsmA"/>
    <property type="match status" value="1"/>
</dbReference>
<dbReference type="InterPro" id="IPR052894">
    <property type="entry name" value="AsmA-related"/>
</dbReference>
<dbReference type="RefSeq" id="WP_183350094.1">
    <property type="nucleotide sequence ID" value="NZ_BLXY01000012.1"/>
</dbReference>
<feature type="compositionally biased region" description="Basic and acidic residues" evidence="1">
    <location>
        <begin position="1166"/>
        <end position="1184"/>
    </location>
</feature>
<keyword evidence="2" id="KW-0472">Membrane</keyword>
<dbReference type="PANTHER" id="PTHR30441:SF4">
    <property type="entry name" value="PROTEIN ASMA"/>
    <property type="match status" value="1"/>
</dbReference>
<dbReference type="PANTHER" id="PTHR30441">
    <property type="entry name" value="DUF748 DOMAIN-CONTAINING PROTEIN"/>
    <property type="match status" value="1"/>
</dbReference>
<dbReference type="InterPro" id="IPR008023">
    <property type="entry name" value="DUF748"/>
</dbReference>
<comment type="caution">
    <text evidence="4">The sequence shown here is derived from an EMBL/GenBank/DDBJ whole genome shotgun (WGS) entry which is preliminary data.</text>
</comment>
<dbReference type="InterPro" id="IPR007844">
    <property type="entry name" value="AsmA"/>
</dbReference>
<protein>
    <recommendedName>
        <fullName evidence="3">AsmA domain-containing protein</fullName>
    </recommendedName>
</protein>
<reference evidence="5" key="1">
    <citation type="submission" date="2020-06" db="EMBL/GenBank/DDBJ databases">
        <title>Draft genomic sequecing of Geomonas sp. Red736.</title>
        <authorList>
            <person name="Itoh H."/>
            <person name="Xu Z.X."/>
            <person name="Ushijima N."/>
            <person name="Masuda Y."/>
            <person name="Shiratori Y."/>
            <person name="Senoo K."/>
        </authorList>
    </citation>
    <scope>NUCLEOTIDE SEQUENCE [LARGE SCALE GENOMIC DNA]</scope>
    <source>
        <strain evidence="5">Red736</strain>
    </source>
</reference>
<feature type="domain" description="AsmA" evidence="3">
    <location>
        <begin position="957"/>
        <end position="1057"/>
    </location>
</feature>
<dbReference type="GO" id="GO:0005886">
    <property type="term" value="C:plasma membrane"/>
    <property type="evidence" value="ECO:0007669"/>
    <property type="project" value="TreeGrafter"/>
</dbReference>